<evidence type="ECO:0000313" key="2">
    <source>
        <dbReference type="EMBL" id="GMH52737.1"/>
    </source>
</evidence>
<name>A0A9W6ZE50_9STRA</name>
<evidence type="ECO:0000256" key="1">
    <source>
        <dbReference type="SAM" id="Phobius"/>
    </source>
</evidence>
<protein>
    <submittedName>
        <fullName evidence="2">Uncharacterized protein</fullName>
    </submittedName>
</protein>
<accession>A0A9W6ZE50</accession>
<gene>
    <name evidence="2" type="ORF">TrLO_g8686</name>
</gene>
<evidence type="ECO:0000313" key="3">
    <source>
        <dbReference type="Proteomes" id="UP001165122"/>
    </source>
</evidence>
<keyword evidence="1" id="KW-0472">Membrane</keyword>
<keyword evidence="3" id="KW-1185">Reference proteome</keyword>
<dbReference type="Proteomes" id="UP001165122">
    <property type="component" value="Unassembled WGS sequence"/>
</dbReference>
<dbReference type="EMBL" id="BRXW01000420">
    <property type="protein sequence ID" value="GMH52737.1"/>
    <property type="molecule type" value="Genomic_DNA"/>
</dbReference>
<organism evidence="2 3">
    <name type="scientific">Triparma laevis f. longispina</name>
    <dbReference type="NCBI Taxonomy" id="1714387"/>
    <lineage>
        <taxon>Eukaryota</taxon>
        <taxon>Sar</taxon>
        <taxon>Stramenopiles</taxon>
        <taxon>Ochrophyta</taxon>
        <taxon>Bolidophyceae</taxon>
        <taxon>Parmales</taxon>
        <taxon>Triparmaceae</taxon>
        <taxon>Triparma</taxon>
    </lineage>
</organism>
<feature type="transmembrane region" description="Helical" evidence="1">
    <location>
        <begin position="52"/>
        <end position="74"/>
    </location>
</feature>
<reference evidence="3" key="1">
    <citation type="journal article" date="2023" name="Commun. Biol.">
        <title>Genome analysis of Parmales, the sister group of diatoms, reveals the evolutionary specialization of diatoms from phago-mixotrophs to photoautotrophs.</title>
        <authorList>
            <person name="Ban H."/>
            <person name="Sato S."/>
            <person name="Yoshikawa S."/>
            <person name="Yamada K."/>
            <person name="Nakamura Y."/>
            <person name="Ichinomiya M."/>
            <person name="Sato N."/>
            <person name="Blanc-Mathieu R."/>
            <person name="Endo H."/>
            <person name="Kuwata A."/>
            <person name="Ogata H."/>
        </authorList>
    </citation>
    <scope>NUCLEOTIDE SEQUENCE [LARGE SCALE GENOMIC DNA]</scope>
    <source>
        <strain evidence="3">NIES 3700</strain>
    </source>
</reference>
<keyword evidence="1" id="KW-1133">Transmembrane helix</keyword>
<keyword evidence="1" id="KW-0812">Transmembrane</keyword>
<comment type="caution">
    <text evidence="2">The sequence shown here is derived from an EMBL/GenBank/DDBJ whole genome shotgun (WGS) entry which is preliminary data.</text>
</comment>
<dbReference type="AlphaFoldDB" id="A0A9W6ZE50"/>
<proteinExistence type="predicted"/>
<sequence>MTFAIFIRTLLIRKLTMVPKMKETMIFQPEDHASNIKEKGAKKKLTLSTTQAMRLLGAVNMVGIYGSGSLLFIGHELMLRKLIRLNF</sequence>